<dbReference type="SUPFAM" id="SSF81321">
    <property type="entry name" value="Family A G protein-coupled receptor-like"/>
    <property type="match status" value="3"/>
</dbReference>
<evidence type="ECO:0000259" key="7">
    <source>
        <dbReference type="PROSITE" id="PS50262"/>
    </source>
</evidence>
<dbReference type="InterPro" id="IPR000276">
    <property type="entry name" value="GPCR_Rhodpsn"/>
</dbReference>
<evidence type="ECO:0000256" key="6">
    <source>
        <dbReference type="SAM" id="Phobius"/>
    </source>
</evidence>
<feature type="transmembrane region" description="Helical" evidence="6">
    <location>
        <begin position="793"/>
        <end position="810"/>
    </location>
</feature>
<feature type="domain" description="G-protein coupled receptors family 1 profile" evidence="7">
    <location>
        <begin position="657"/>
        <end position="899"/>
    </location>
</feature>
<dbReference type="InterPro" id="IPR017452">
    <property type="entry name" value="GPCR_Rhodpsn_7TM"/>
</dbReference>
<evidence type="ECO:0000256" key="2">
    <source>
        <dbReference type="ARBA" id="ARBA00022475"/>
    </source>
</evidence>
<evidence type="ECO:0000313" key="9">
    <source>
        <dbReference type="Proteomes" id="UP001159427"/>
    </source>
</evidence>
<dbReference type="PANTHER" id="PTHR22750">
    <property type="entry name" value="G-PROTEIN COUPLED RECEPTOR"/>
    <property type="match status" value="1"/>
</dbReference>
<protein>
    <recommendedName>
        <fullName evidence="7">G-protein coupled receptors family 1 profile domain-containing protein</fullName>
    </recommendedName>
</protein>
<proteinExistence type="predicted"/>
<feature type="transmembrane region" description="Helical" evidence="6">
    <location>
        <begin position="23"/>
        <end position="49"/>
    </location>
</feature>
<feature type="transmembrane region" description="Helical" evidence="6">
    <location>
        <begin position="569"/>
        <end position="591"/>
    </location>
</feature>
<feature type="domain" description="G-protein coupled receptors family 1 profile" evidence="7">
    <location>
        <begin position="347"/>
        <end position="589"/>
    </location>
</feature>
<feature type="transmembrane region" description="Helical" evidence="6">
    <location>
        <begin position="537"/>
        <end position="557"/>
    </location>
</feature>
<accession>A0ABN8PFD9</accession>
<feature type="domain" description="G-protein coupled receptors family 1 profile" evidence="7">
    <location>
        <begin position="41"/>
        <end position="278"/>
    </location>
</feature>
<keyword evidence="2" id="KW-1003">Cell membrane</keyword>
<feature type="transmembrane region" description="Helical" evidence="6">
    <location>
        <begin position="880"/>
        <end position="901"/>
    </location>
</feature>
<feature type="transmembrane region" description="Helical" evidence="6">
    <location>
        <begin position="677"/>
        <end position="703"/>
    </location>
</feature>
<evidence type="ECO:0000256" key="4">
    <source>
        <dbReference type="ARBA" id="ARBA00022989"/>
    </source>
</evidence>
<gene>
    <name evidence="8" type="ORF">PEVE_00042592</name>
</gene>
<feature type="transmembrane region" description="Helical" evidence="6">
    <location>
        <begin position="144"/>
        <end position="165"/>
    </location>
</feature>
<keyword evidence="5 6" id="KW-0472">Membrane</keyword>
<keyword evidence="3 6" id="KW-0812">Transmembrane</keyword>
<dbReference type="Gene3D" id="1.20.1070.10">
    <property type="entry name" value="Rhodopsin 7-helix transmembrane proteins"/>
    <property type="match status" value="3"/>
</dbReference>
<dbReference type="PRINTS" id="PR00237">
    <property type="entry name" value="GPCRRHODOPSN"/>
</dbReference>
<evidence type="ECO:0000256" key="3">
    <source>
        <dbReference type="ARBA" id="ARBA00022692"/>
    </source>
</evidence>
<feature type="transmembrane region" description="Helical" evidence="6">
    <location>
        <begin position="479"/>
        <end position="500"/>
    </location>
</feature>
<evidence type="ECO:0000313" key="8">
    <source>
        <dbReference type="EMBL" id="CAH3142674.1"/>
    </source>
</evidence>
<comment type="subcellular location">
    <subcellularLocation>
        <location evidence="1">Cell membrane</location>
        <topology evidence="1">Multi-pass membrane protein</topology>
    </subcellularLocation>
</comment>
<dbReference type="EMBL" id="CALNXI010000841">
    <property type="protein sequence ID" value="CAH3142674.1"/>
    <property type="molecule type" value="Genomic_DNA"/>
</dbReference>
<comment type="caution">
    <text evidence="8">The sequence shown here is derived from an EMBL/GenBank/DDBJ whole genome shotgun (WGS) entry which is preliminary data.</text>
</comment>
<name>A0ABN8PFD9_9CNID</name>
<organism evidence="8 9">
    <name type="scientific">Porites evermanni</name>
    <dbReference type="NCBI Taxonomy" id="104178"/>
    <lineage>
        <taxon>Eukaryota</taxon>
        <taxon>Metazoa</taxon>
        <taxon>Cnidaria</taxon>
        <taxon>Anthozoa</taxon>
        <taxon>Hexacorallia</taxon>
        <taxon>Scleractinia</taxon>
        <taxon>Fungiina</taxon>
        <taxon>Poritidae</taxon>
        <taxon>Porites</taxon>
    </lineage>
</organism>
<dbReference type="PROSITE" id="PS50262">
    <property type="entry name" value="G_PROTEIN_RECEP_F1_2"/>
    <property type="match status" value="3"/>
</dbReference>
<feature type="transmembrane region" description="Helical" evidence="6">
    <location>
        <begin position="367"/>
        <end position="391"/>
    </location>
</feature>
<keyword evidence="9" id="KW-1185">Reference proteome</keyword>
<feature type="transmembrane region" description="Helical" evidence="6">
    <location>
        <begin position="171"/>
        <end position="198"/>
    </location>
</feature>
<reference evidence="8 9" key="1">
    <citation type="submission" date="2022-05" db="EMBL/GenBank/DDBJ databases">
        <authorList>
            <consortium name="Genoscope - CEA"/>
            <person name="William W."/>
        </authorList>
    </citation>
    <scope>NUCLEOTIDE SEQUENCE [LARGE SCALE GENOMIC DNA]</scope>
</reference>
<feature type="transmembrane region" description="Helical" evidence="6">
    <location>
        <begin position="61"/>
        <end position="89"/>
    </location>
</feature>
<feature type="transmembrane region" description="Helical" evidence="6">
    <location>
        <begin position="328"/>
        <end position="355"/>
    </location>
</feature>
<feature type="transmembrane region" description="Helical" evidence="6">
    <location>
        <begin position="109"/>
        <end position="132"/>
    </location>
</feature>
<feature type="transmembrane region" description="Helical" evidence="6">
    <location>
        <begin position="450"/>
        <end position="467"/>
    </location>
</feature>
<evidence type="ECO:0000256" key="1">
    <source>
        <dbReference type="ARBA" id="ARBA00004651"/>
    </source>
</evidence>
<feature type="transmembrane region" description="Helical" evidence="6">
    <location>
        <begin position="847"/>
        <end position="868"/>
    </location>
</feature>
<evidence type="ECO:0000256" key="5">
    <source>
        <dbReference type="ARBA" id="ARBA00023136"/>
    </source>
</evidence>
<feature type="transmembrane region" description="Helical" evidence="6">
    <location>
        <begin position="639"/>
        <end position="665"/>
    </location>
</feature>
<dbReference type="CDD" id="cd00637">
    <property type="entry name" value="7tm_classA_rhodopsin-like"/>
    <property type="match status" value="3"/>
</dbReference>
<keyword evidence="4 6" id="KW-1133">Transmembrane helix</keyword>
<feature type="transmembrane region" description="Helical" evidence="6">
    <location>
        <begin position="227"/>
        <end position="245"/>
    </location>
</feature>
<dbReference type="Proteomes" id="UP001159427">
    <property type="component" value="Unassembled WGS sequence"/>
</dbReference>
<sequence>MEEKDYEEFQKVVCTASLYGNSYLYSVAALNILLSVTASMGNTLILVALRKENSLHAPSKLLFQCLSATDLLVGILSQPLFVIQLISIAHQRVSLCFILVSLNEVAGSTLIGVSLFTMTTISVNRLLALLLGLRHSKTVSLKRIRGVIIGGWILNISIFTLQRFLEQHYTLISQLVTGIIYSLLVISGISYSTIYLTLRRHQNEMQSQANREGTTFNITRYRKTVSSALWVQLTLIACYLPYGVVSTLSHPFAPSHNLSVRLTITLIYLNSSLNPALYCWKIRGVRTAVKDTVRHLYHVVLVMDFSAKGSDYKEIQLVSCWKSQHGNYYLYLLAALNILLSIIALLGNILILLALQEVRSLHPPTKHLFRCLTLTDLLVGVFSQPLFASQLIFIAHQRQRFCFMAVDSNEVAGVTFSAVSLFTLTTISVDRLLALRLRLSYRRKVTLRRMRGTVICSWILSISLSSLRRFWQHALMSNVMSIVIHFLLLTSAFCYCKIYLKLRRFRIGLANRSFQEQRRSVRALQSMARYKKTVSTALWVQLALVACYLPYGIVAAVELITGYSPSHNLTVRVAVTMALLNSSLNPFLYSWKIRGMRKALKDTIKHLIFINKVMGFTAKGGYEEIQVVSCWMSKHGNHYLYLLAALNILLSIIASLGNILILAALWKVHSLHPPSKLLFRCLTVTDLLVGVFSQPLFASQLIFIAHQQRRLCFTTVSWNEVAGGTFSTVSLLTLTAISIDRLLAPMLGLNYRLKVTLRRMRGIVSCLWIVSISLSSSRRFWQHELVSNVMSTVMYFLLLTSAFCYSKIYLKLRSHKIALKNLSNQAEQHSVGPVLNIARYRKTVCTAFWVQLALIACYLPYGIVTAVAHTTEYSPSHNLAVRLAVTMAFLNSTLNPFLYCWKIREMRKAVKGTIKQLICSS</sequence>
<dbReference type="Pfam" id="PF00001">
    <property type="entry name" value="7tm_1"/>
    <property type="match status" value="4"/>
</dbReference>